<accession>E4ZG20</accession>
<dbReference type="OrthoDB" id="10266325at2759"/>
<reference evidence="4" key="1">
    <citation type="journal article" date="2011" name="Nat. Commun.">
        <title>Effector diversification within compartments of the Leptosphaeria maculans genome affected by Repeat-Induced Point mutations.</title>
        <authorList>
            <person name="Rouxel T."/>
            <person name="Grandaubert J."/>
            <person name="Hane J.K."/>
            <person name="Hoede C."/>
            <person name="van de Wouw A.P."/>
            <person name="Couloux A."/>
            <person name="Dominguez V."/>
            <person name="Anthouard V."/>
            <person name="Bally P."/>
            <person name="Bourras S."/>
            <person name="Cozijnsen A.J."/>
            <person name="Ciuffetti L.M."/>
            <person name="Degrave A."/>
            <person name="Dilmaghani A."/>
            <person name="Duret L."/>
            <person name="Fudal I."/>
            <person name="Goodwin S.B."/>
            <person name="Gout L."/>
            <person name="Glaser N."/>
            <person name="Linglin J."/>
            <person name="Kema G.H.J."/>
            <person name="Lapalu N."/>
            <person name="Lawrence C.B."/>
            <person name="May K."/>
            <person name="Meyer M."/>
            <person name="Ollivier B."/>
            <person name="Poulain J."/>
            <person name="Schoch C.L."/>
            <person name="Simon A."/>
            <person name="Spatafora J.W."/>
            <person name="Stachowiak A."/>
            <person name="Turgeon B.G."/>
            <person name="Tyler B.M."/>
            <person name="Vincent D."/>
            <person name="Weissenbach J."/>
            <person name="Amselem J."/>
            <person name="Quesneville H."/>
            <person name="Oliver R.P."/>
            <person name="Wincker P."/>
            <person name="Balesdent M.-H."/>
            <person name="Howlett B.J."/>
        </authorList>
    </citation>
    <scope>NUCLEOTIDE SEQUENCE [LARGE SCALE GENOMIC DNA]</scope>
    <source>
        <strain evidence="4">JN3 / isolate v23.1.3 / race Av1-4-5-6-7-8</strain>
    </source>
</reference>
<organism evidence="3 4">
    <name type="scientific">Leptosphaeria maculans (strain JN3 / isolate v23.1.3 / race Av1-4-5-6-7-8)</name>
    <name type="common">Blackleg fungus</name>
    <name type="synonym">Phoma lingam</name>
    <dbReference type="NCBI Taxonomy" id="985895"/>
    <lineage>
        <taxon>Eukaryota</taxon>
        <taxon>Fungi</taxon>
        <taxon>Dikarya</taxon>
        <taxon>Ascomycota</taxon>
        <taxon>Pezizomycotina</taxon>
        <taxon>Dothideomycetes</taxon>
        <taxon>Pleosporomycetidae</taxon>
        <taxon>Pleosporales</taxon>
        <taxon>Pleosporineae</taxon>
        <taxon>Leptosphaeriaceae</taxon>
        <taxon>Plenodomus</taxon>
        <taxon>Plenodomus lingam/Leptosphaeria maculans species complex</taxon>
    </lineage>
</organism>
<dbReference type="AlphaFoldDB" id="E4ZG20"/>
<evidence type="ECO:0000313" key="3">
    <source>
        <dbReference type="EMBL" id="CBX90240.1"/>
    </source>
</evidence>
<dbReference type="InParanoid" id="E4ZG20"/>
<proteinExistence type="predicted"/>
<evidence type="ECO:0000256" key="1">
    <source>
        <dbReference type="SAM" id="MobiDB-lite"/>
    </source>
</evidence>
<dbReference type="eggNOG" id="ENOG502STHC">
    <property type="taxonomic scope" value="Eukaryota"/>
</dbReference>
<dbReference type="EMBL" id="FP929064">
    <property type="protein sequence ID" value="CBX90240.1"/>
    <property type="molecule type" value="Genomic_DNA"/>
</dbReference>
<dbReference type="VEuPathDB" id="FungiDB:LEMA_P063660.1"/>
<sequence>MFSRLSRPVLNANARLFLAVRNTHRCGYSAISTHSSFPVTLLRLNAGVAFKQSQSERQNKPGICSDLEQSTDDNKNADDRTNYMHVAVNMATLMPNTFLMQEFMRTAYDNYLDDRENSLTVELPFIFIIQKGTVLPTSLVLLREQFAQFSLQPSLPTSTEDFIDILTEFYSTHADKREAFEWLADYQYCDAFADDKENEWMAK</sequence>
<feature type="domain" description="Tse2 ADP-ribosyltransferase toxin" evidence="2">
    <location>
        <begin position="40"/>
        <end position="182"/>
    </location>
</feature>
<protein>
    <recommendedName>
        <fullName evidence="2">Tse2 ADP-ribosyltransferase toxin domain-containing protein</fullName>
    </recommendedName>
</protein>
<gene>
    <name evidence="3" type="ORF">LEMA_P063660.1</name>
</gene>
<evidence type="ECO:0000259" key="2">
    <source>
        <dbReference type="Pfam" id="PF18648"/>
    </source>
</evidence>
<evidence type="ECO:0000313" key="4">
    <source>
        <dbReference type="Proteomes" id="UP000002668"/>
    </source>
</evidence>
<name>E4ZG20_LEPMJ</name>
<dbReference type="HOGENOM" id="CLU_108095_0_0_1"/>
<feature type="region of interest" description="Disordered" evidence="1">
    <location>
        <begin position="57"/>
        <end position="78"/>
    </location>
</feature>
<dbReference type="InterPro" id="IPR041018">
    <property type="entry name" value="ADPRTs_Tse2"/>
</dbReference>
<keyword evidence="4" id="KW-1185">Reference proteome</keyword>
<dbReference type="Pfam" id="PF18648">
    <property type="entry name" value="ADPRTs_Tse2"/>
    <property type="match status" value="1"/>
</dbReference>
<dbReference type="Proteomes" id="UP000002668">
    <property type="component" value="Genome"/>
</dbReference>